<dbReference type="PANTHER" id="PTHR23506:SF35">
    <property type="entry name" value="MAJOR FACILITATOR SUPERFAMILY (MFS) PROFILE DOMAIN-CONTAINING PROTEIN-RELATED"/>
    <property type="match status" value="1"/>
</dbReference>
<reference evidence="8" key="1">
    <citation type="journal article" date="2017" name="Nat. Microbiol.">
        <title>Global analysis of biosynthetic gene clusters reveals vast potential of secondary metabolite production in Penicillium species.</title>
        <authorList>
            <person name="Nielsen J.C."/>
            <person name="Grijseels S."/>
            <person name="Prigent S."/>
            <person name="Ji B."/>
            <person name="Dainat J."/>
            <person name="Nielsen K.F."/>
            <person name="Frisvad J.C."/>
            <person name="Workman M."/>
            <person name="Nielsen J."/>
        </authorList>
    </citation>
    <scope>NUCLEOTIDE SEQUENCE [LARGE SCALE GENOMIC DNA]</scope>
    <source>
        <strain evidence="8">IBT 29486</strain>
    </source>
</reference>
<evidence type="ECO:0008006" key="9">
    <source>
        <dbReference type="Google" id="ProtNLM"/>
    </source>
</evidence>
<dbReference type="InterPro" id="IPR011701">
    <property type="entry name" value="MFS"/>
</dbReference>
<feature type="transmembrane region" description="Helical" evidence="6">
    <location>
        <begin position="57"/>
        <end position="78"/>
    </location>
</feature>
<keyword evidence="5 6" id="KW-0472">Membrane</keyword>
<evidence type="ECO:0000256" key="3">
    <source>
        <dbReference type="ARBA" id="ARBA00022692"/>
    </source>
</evidence>
<dbReference type="EMBL" id="MDYP01000001">
    <property type="protein sequence ID" value="OQE12211.1"/>
    <property type="molecule type" value="Genomic_DNA"/>
</dbReference>
<gene>
    <name evidence="7" type="ORF">PENVUL_c001G04490</name>
</gene>
<dbReference type="SUPFAM" id="SSF103473">
    <property type="entry name" value="MFS general substrate transporter"/>
    <property type="match status" value="1"/>
</dbReference>
<name>A0A1V6SDY2_9EURO</name>
<dbReference type="InterPro" id="IPR050930">
    <property type="entry name" value="MFS_Vesicular_Transporter"/>
</dbReference>
<organism evidence="7 8">
    <name type="scientific">Penicillium vulpinum</name>
    <dbReference type="NCBI Taxonomy" id="29845"/>
    <lineage>
        <taxon>Eukaryota</taxon>
        <taxon>Fungi</taxon>
        <taxon>Dikarya</taxon>
        <taxon>Ascomycota</taxon>
        <taxon>Pezizomycotina</taxon>
        <taxon>Eurotiomycetes</taxon>
        <taxon>Eurotiomycetidae</taxon>
        <taxon>Eurotiales</taxon>
        <taxon>Aspergillaceae</taxon>
        <taxon>Penicillium</taxon>
    </lineage>
</organism>
<comment type="subcellular location">
    <subcellularLocation>
        <location evidence="1">Membrane</location>
        <topology evidence="1">Multi-pass membrane protein</topology>
    </subcellularLocation>
</comment>
<dbReference type="Gene3D" id="1.20.1250.20">
    <property type="entry name" value="MFS general substrate transporter like domains"/>
    <property type="match status" value="1"/>
</dbReference>
<evidence type="ECO:0000256" key="5">
    <source>
        <dbReference type="ARBA" id="ARBA00023136"/>
    </source>
</evidence>
<proteinExistence type="predicted"/>
<evidence type="ECO:0000256" key="2">
    <source>
        <dbReference type="ARBA" id="ARBA00022448"/>
    </source>
</evidence>
<dbReference type="GO" id="GO:0022857">
    <property type="term" value="F:transmembrane transporter activity"/>
    <property type="evidence" value="ECO:0007669"/>
    <property type="project" value="InterPro"/>
</dbReference>
<evidence type="ECO:0000256" key="4">
    <source>
        <dbReference type="ARBA" id="ARBA00022989"/>
    </source>
</evidence>
<dbReference type="GO" id="GO:0016020">
    <property type="term" value="C:membrane"/>
    <property type="evidence" value="ECO:0007669"/>
    <property type="project" value="UniProtKB-SubCell"/>
</dbReference>
<evidence type="ECO:0000313" key="8">
    <source>
        <dbReference type="Proteomes" id="UP000191518"/>
    </source>
</evidence>
<dbReference type="STRING" id="29845.A0A1V6SDY2"/>
<feature type="transmembrane region" description="Helical" evidence="6">
    <location>
        <begin position="90"/>
        <end position="110"/>
    </location>
</feature>
<evidence type="ECO:0000313" key="7">
    <source>
        <dbReference type="EMBL" id="OQE12211.1"/>
    </source>
</evidence>
<dbReference type="Pfam" id="PF07690">
    <property type="entry name" value="MFS_1"/>
    <property type="match status" value="1"/>
</dbReference>
<dbReference type="PANTHER" id="PTHR23506">
    <property type="entry name" value="GH10249P"/>
    <property type="match status" value="1"/>
</dbReference>
<keyword evidence="4 6" id="KW-1133">Transmembrane helix</keyword>
<keyword evidence="2" id="KW-0813">Transport</keyword>
<evidence type="ECO:0000256" key="6">
    <source>
        <dbReference type="SAM" id="Phobius"/>
    </source>
</evidence>
<sequence length="201" mass="21686">MEVNISADTTTEQALNSEYTPLLCAEYDQSVATHPVLQKVPNFYQCIFSDPSFTGGVWCSFMFGFLVATFNATVPLHVRDEFDWGSMQSGFIFAAQQAPHLVMTPLVGWLKGRVGTRTPTAFGFAVLAPLVWLLAGTIEATVVVDELQTRHPKAFGPNGGNSRALAIASILWILGSFAGPVTAGALNDKVGYYTMNCVVGE</sequence>
<feature type="transmembrane region" description="Helical" evidence="6">
    <location>
        <begin position="164"/>
        <end position="186"/>
    </location>
</feature>
<evidence type="ECO:0000256" key="1">
    <source>
        <dbReference type="ARBA" id="ARBA00004141"/>
    </source>
</evidence>
<keyword evidence="8" id="KW-1185">Reference proteome</keyword>
<dbReference type="AlphaFoldDB" id="A0A1V6SDY2"/>
<dbReference type="InterPro" id="IPR036259">
    <property type="entry name" value="MFS_trans_sf"/>
</dbReference>
<keyword evidence="3 6" id="KW-0812">Transmembrane</keyword>
<dbReference type="Proteomes" id="UP000191518">
    <property type="component" value="Unassembled WGS sequence"/>
</dbReference>
<comment type="caution">
    <text evidence="7">The sequence shown here is derived from an EMBL/GenBank/DDBJ whole genome shotgun (WGS) entry which is preliminary data.</text>
</comment>
<feature type="transmembrane region" description="Helical" evidence="6">
    <location>
        <begin position="122"/>
        <end position="144"/>
    </location>
</feature>
<accession>A0A1V6SDY2</accession>
<protein>
    <recommendedName>
        <fullName evidence="9">Major facilitator superfamily (MFS) profile domain-containing protein</fullName>
    </recommendedName>
</protein>